<evidence type="ECO:0000256" key="7">
    <source>
        <dbReference type="ARBA" id="ARBA00022840"/>
    </source>
</evidence>
<evidence type="ECO:0000313" key="10">
    <source>
        <dbReference type="EMBL" id="GER35652.1"/>
    </source>
</evidence>
<keyword evidence="11" id="KW-1185">Reference proteome</keyword>
<dbReference type="OrthoDB" id="1748906at2759"/>
<dbReference type="EC" id="2.7.11.1" evidence="2"/>
<evidence type="ECO:0000256" key="4">
    <source>
        <dbReference type="ARBA" id="ARBA00022679"/>
    </source>
</evidence>
<dbReference type="SUPFAM" id="SSF56112">
    <property type="entry name" value="Protein kinase-like (PK-like)"/>
    <property type="match status" value="1"/>
</dbReference>
<gene>
    <name evidence="10" type="ORF">STAS_11949</name>
</gene>
<keyword evidence="7" id="KW-0067">ATP-binding</keyword>
<keyword evidence="4" id="KW-0808">Transferase</keyword>
<evidence type="ECO:0000256" key="8">
    <source>
        <dbReference type="ARBA" id="ARBA00047899"/>
    </source>
</evidence>
<keyword evidence="10" id="KW-0675">Receptor</keyword>
<sequence length="103" mass="12194">MFADLLEATQDFNDESLIAELKDGSVVTIKKPIHVRWQGEREFTVEMETIQKIKHRIREERHLVYEYMKYESLEDVLHHQKKIGLKLNWPARHKIVIGAARGL</sequence>
<dbReference type="Proteomes" id="UP000325081">
    <property type="component" value="Unassembled WGS sequence"/>
</dbReference>
<evidence type="ECO:0000256" key="2">
    <source>
        <dbReference type="ARBA" id="ARBA00012513"/>
    </source>
</evidence>
<proteinExistence type="predicted"/>
<comment type="subcellular location">
    <subcellularLocation>
        <location evidence="1">Membrane</location>
        <topology evidence="1">Single-pass type I membrane protein</topology>
    </subcellularLocation>
</comment>
<dbReference type="AlphaFoldDB" id="A0A5A7PT14"/>
<name>A0A5A7PT14_STRAF</name>
<comment type="catalytic activity">
    <reaction evidence="8">
        <text>L-threonyl-[protein] + ATP = O-phospho-L-threonyl-[protein] + ADP + H(+)</text>
        <dbReference type="Rhea" id="RHEA:46608"/>
        <dbReference type="Rhea" id="RHEA-COMP:11060"/>
        <dbReference type="Rhea" id="RHEA-COMP:11605"/>
        <dbReference type="ChEBI" id="CHEBI:15378"/>
        <dbReference type="ChEBI" id="CHEBI:30013"/>
        <dbReference type="ChEBI" id="CHEBI:30616"/>
        <dbReference type="ChEBI" id="CHEBI:61977"/>
        <dbReference type="ChEBI" id="CHEBI:456216"/>
        <dbReference type="EC" id="2.7.11.1"/>
    </reaction>
</comment>
<dbReference type="PANTHER" id="PTHR48006:SF102">
    <property type="entry name" value="LEUCINE-RICH REPEAT-CONTAINING PROTEIN DDB_G0281931-RELATED"/>
    <property type="match status" value="1"/>
</dbReference>
<dbReference type="GO" id="GO:0016020">
    <property type="term" value="C:membrane"/>
    <property type="evidence" value="ECO:0007669"/>
    <property type="project" value="UniProtKB-SubCell"/>
</dbReference>
<protein>
    <recommendedName>
        <fullName evidence="2">non-specific serine/threonine protein kinase</fullName>
        <ecNumber evidence="2">2.7.11.1</ecNumber>
    </recommendedName>
</protein>
<dbReference type="GO" id="GO:0005524">
    <property type="term" value="F:ATP binding"/>
    <property type="evidence" value="ECO:0007669"/>
    <property type="project" value="UniProtKB-KW"/>
</dbReference>
<dbReference type="Gene3D" id="1.10.510.10">
    <property type="entry name" value="Transferase(Phosphotransferase) domain 1"/>
    <property type="match status" value="1"/>
</dbReference>
<comment type="catalytic activity">
    <reaction evidence="9">
        <text>L-seryl-[protein] + ATP = O-phospho-L-seryl-[protein] + ADP + H(+)</text>
        <dbReference type="Rhea" id="RHEA:17989"/>
        <dbReference type="Rhea" id="RHEA-COMP:9863"/>
        <dbReference type="Rhea" id="RHEA-COMP:11604"/>
        <dbReference type="ChEBI" id="CHEBI:15378"/>
        <dbReference type="ChEBI" id="CHEBI:29999"/>
        <dbReference type="ChEBI" id="CHEBI:30616"/>
        <dbReference type="ChEBI" id="CHEBI:83421"/>
        <dbReference type="ChEBI" id="CHEBI:456216"/>
        <dbReference type="EC" id="2.7.11.1"/>
    </reaction>
</comment>
<evidence type="ECO:0000313" key="11">
    <source>
        <dbReference type="Proteomes" id="UP000325081"/>
    </source>
</evidence>
<dbReference type="InterPro" id="IPR051824">
    <property type="entry name" value="LRR_Rcpt-Like_S/T_Kinase"/>
</dbReference>
<keyword evidence="3" id="KW-0723">Serine/threonine-protein kinase</keyword>
<evidence type="ECO:0000256" key="6">
    <source>
        <dbReference type="ARBA" id="ARBA00022777"/>
    </source>
</evidence>
<comment type="caution">
    <text evidence="10">The sequence shown here is derived from an EMBL/GenBank/DDBJ whole genome shotgun (WGS) entry which is preliminary data.</text>
</comment>
<evidence type="ECO:0000256" key="1">
    <source>
        <dbReference type="ARBA" id="ARBA00004479"/>
    </source>
</evidence>
<dbReference type="EMBL" id="BKCP01004995">
    <property type="protein sequence ID" value="GER35652.1"/>
    <property type="molecule type" value="Genomic_DNA"/>
</dbReference>
<dbReference type="PANTHER" id="PTHR48006">
    <property type="entry name" value="LEUCINE-RICH REPEAT-CONTAINING PROTEIN DDB_G0281931-RELATED"/>
    <property type="match status" value="1"/>
</dbReference>
<evidence type="ECO:0000256" key="9">
    <source>
        <dbReference type="ARBA" id="ARBA00048679"/>
    </source>
</evidence>
<accession>A0A5A7PT14</accession>
<dbReference type="GO" id="GO:0004674">
    <property type="term" value="F:protein serine/threonine kinase activity"/>
    <property type="evidence" value="ECO:0007669"/>
    <property type="project" value="UniProtKB-KW"/>
</dbReference>
<evidence type="ECO:0000256" key="5">
    <source>
        <dbReference type="ARBA" id="ARBA00022741"/>
    </source>
</evidence>
<evidence type="ECO:0000256" key="3">
    <source>
        <dbReference type="ARBA" id="ARBA00022527"/>
    </source>
</evidence>
<dbReference type="InterPro" id="IPR011009">
    <property type="entry name" value="Kinase-like_dom_sf"/>
</dbReference>
<keyword evidence="6 10" id="KW-0418">Kinase</keyword>
<reference evidence="11" key="1">
    <citation type="journal article" date="2019" name="Curr. Biol.">
        <title>Genome Sequence of Striga asiatica Provides Insight into the Evolution of Plant Parasitism.</title>
        <authorList>
            <person name="Yoshida S."/>
            <person name="Kim S."/>
            <person name="Wafula E.K."/>
            <person name="Tanskanen J."/>
            <person name="Kim Y.M."/>
            <person name="Honaas L."/>
            <person name="Yang Z."/>
            <person name="Spallek T."/>
            <person name="Conn C.E."/>
            <person name="Ichihashi Y."/>
            <person name="Cheong K."/>
            <person name="Cui S."/>
            <person name="Der J.P."/>
            <person name="Gundlach H."/>
            <person name="Jiao Y."/>
            <person name="Hori C."/>
            <person name="Ishida J.K."/>
            <person name="Kasahara H."/>
            <person name="Kiba T."/>
            <person name="Kim M.S."/>
            <person name="Koo N."/>
            <person name="Laohavisit A."/>
            <person name="Lee Y.H."/>
            <person name="Lumba S."/>
            <person name="McCourt P."/>
            <person name="Mortimer J.C."/>
            <person name="Mutuku J.M."/>
            <person name="Nomura T."/>
            <person name="Sasaki-Sekimoto Y."/>
            <person name="Seto Y."/>
            <person name="Wang Y."/>
            <person name="Wakatake T."/>
            <person name="Sakakibara H."/>
            <person name="Demura T."/>
            <person name="Yamaguchi S."/>
            <person name="Yoneyama K."/>
            <person name="Manabe R.I."/>
            <person name="Nelson D.C."/>
            <person name="Schulman A.H."/>
            <person name="Timko M.P."/>
            <person name="dePamphilis C.W."/>
            <person name="Choi D."/>
            <person name="Shirasu K."/>
        </authorList>
    </citation>
    <scope>NUCLEOTIDE SEQUENCE [LARGE SCALE GENOMIC DNA]</scope>
    <source>
        <strain evidence="11">cv. UVA1</strain>
    </source>
</reference>
<keyword evidence="5" id="KW-0547">Nucleotide-binding</keyword>
<organism evidence="10 11">
    <name type="scientific">Striga asiatica</name>
    <name type="common">Asiatic witchweed</name>
    <name type="synonym">Buchnera asiatica</name>
    <dbReference type="NCBI Taxonomy" id="4170"/>
    <lineage>
        <taxon>Eukaryota</taxon>
        <taxon>Viridiplantae</taxon>
        <taxon>Streptophyta</taxon>
        <taxon>Embryophyta</taxon>
        <taxon>Tracheophyta</taxon>
        <taxon>Spermatophyta</taxon>
        <taxon>Magnoliopsida</taxon>
        <taxon>eudicotyledons</taxon>
        <taxon>Gunneridae</taxon>
        <taxon>Pentapetalae</taxon>
        <taxon>asterids</taxon>
        <taxon>lamiids</taxon>
        <taxon>Lamiales</taxon>
        <taxon>Orobanchaceae</taxon>
        <taxon>Buchnereae</taxon>
        <taxon>Striga</taxon>
    </lineage>
</organism>